<dbReference type="PANTHER" id="PTHR30204">
    <property type="entry name" value="REDOX-CYCLING DRUG-SENSING TRANSCRIPTIONAL ACTIVATOR SOXR"/>
    <property type="match status" value="1"/>
</dbReference>
<dbReference type="AlphaFoldDB" id="A0A6C0FRR6"/>
<dbReference type="GO" id="GO:0003677">
    <property type="term" value="F:DNA binding"/>
    <property type="evidence" value="ECO:0007669"/>
    <property type="project" value="UniProtKB-KW"/>
</dbReference>
<keyword evidence="1 3" id="KW-0238">DNA-binding</keyword>
<gene>
    <name evidence="3" type="ORF">GXP70_01455</name>
</gene>
<name>A0A6C0FRR6_9BACL</name>
<dbReference type="RefSeq" id="WP_162354842.1">
    <property type="nucleotide sequence ID" value="NZ_CP048209.1"/>
</dbReference>
<dbReference type="PROSITE" id="PS50937">
    <property type="entry name" value="HTH_MERR_2"/>
    <property type="match status" value="1"/>
</dbReference>
<dbReference type="Pfam" id="PF13411">
    <property type="entry name" value="MerR_1"/>
    <property type="match status" value="1"/>
</dbReference>
<evidence type="ECO:0000259" key="2">
    <source>
        <dbReference type="PROSITE" id="PS50937"/>
    </source>
</evidence>
<evidence type="ECO:0000256" key="1">
    <source>
        <dbReference type="ARBA" id="ARBA00023125"/>
    </source>
</evidence>
<dbReference type="GO" id="GO:0003700">
    <property type="term" value="F:DNA-binding transcription factor activity"/>
    <property type="evidence" value="ECO:0007669"/>
    <property type="project" value="InterPro"/>
</dbReference>
<dbReference type="Gene3D" id="1.10.1660.10">
    <property type="match status" value="1"/>
</dbReference>
<protein>
    <submittedName>
        <fullName evidence="3">MerR family DNA-binding transcriptional regulator</fullName>
    </submittedName>
</protein>
<organism evidence="3 4">
    <name type="scientific">Paenibacillus lycopersici</name>
    <dbReference type="NCBI Taxonomy" id="2704462"/>
    <lineage>
        <taxon>Bacteria</taxon>
        <taxon>Bacillati</taxon>
        <taxon>Bacillota</taxon>
        <taxon>Bacilli</taxon>
        <taxon>Bacillales</taxon>
        <taxon>Paenibacillaceae</taxon>
        <taxon>Paenibacillus</taxon>
    </lineage>
</organism>
<dbReference type="EMBL" id="CP048209">
    <property type="protein sequence ID" value="QHT58772.1"/>
    <property type="molecule type" value="Genomic_DNA"/>
</dbReference>
<dbReference type="InterPro" id="IPR047057">
    <property type="entry name" value="MerR_fam"/>
</dbReference>
<evidence type="ECO:0000313" key="4">
    <source>
        <dbReference type="Proteomes" id="UP000476064"/>
    </source>
</evidence>
<keyword evidence="4" id="KW-1185">Reference proteome</keyword>
<dbReference type="Proteomes" id="UP000476064">
    <property type="component" value="Chromosome"/>
</dbReference>
<dbReference type="PROSITE" id="PS00552">
    <property type="entry name" value="HTH_MERR_1"/>
    <property type="match status" value="1"/>
</dbReference>
<evidence type="ECO:0000313" key="3">
    <source>
        <dbReference type="EMBL" id="QHT58772.1"/>
    </source>
</evidence>
<feature type="domain" description="HTH merR-type" evidence="2">
    <location>
        <begin position="1"/>
        <end position="70"/>
    </location>
</feature>
<proteinExistence type="predicted"/>
<dbReference type="InterPro" id="IPR000551">
    <property type="entry name" value="MerR-type_HTH_dom"/>
</dbReference>
<reference evidence="3 4" key="1">
    <citation type="submission" date="2020-01" db="EMBL/GenBank/DDBJ databases">
        <title>Paenibacillus sp. nov., isolated from tomato rhizosphere.</title>
        <authorList>
            <person name="Weon H.-Y."/>
            <person name="Lee S.A."/>
        </authorList>
    </citation>
    <scope>NUCLEOTIDE SEQUENCE [LARGE SCALE GENOMIC DNA]</scope>
    <source>
        <strain evidence="3 4">12200R-189</strain>
    </source>
</reference>
<sequence>MLSIADFAACTGLNPSALRFYESKGLLVPAERLDNGYRRYAASQISQAKMINSLRQSGIGLHEIGRFLHADEASRAVLLKQWRRDTEARMLSVQIAASYLNGIHPSIGSLHLARWEEPVSVLWQPFLLDKPVRSYSEALEQASAGLRACKVQPQGASVIRVAESLRHAIRLEVGFPVKSAGHPQLPPGSWIEVIPPTLFVTVDCAWDDMHVCMRTIRYLARFGFEPSGRRLERHFPQLPTYELMIPVSQSRFPLDLQAT</sequence>
<dbReference type="SMART" id="SM00422">
    <property type="entry name" value="HTH_MERR"/>
    <property type="match status" value="1"/>
</dbReference>
<dbReference type="PRINTS" id="PR00040">
    <property type="entry name" value="HTHMERR"/>
</dbReference>
<accession>A0A6C0FRR6</accession>
<dbReference type="KEGG" id="plyc:GXP70_01455"/>
<dbReference type="SUPFAM" id="SSF46955">
    <property type="entry name" value="Putative DNA-binding domain"/>
    <property type="match status" value="1"/>
</dbReference>
<dbReference type="PANTHER" id="PTHR30204:SF97">
    <property type="entry name" value="MERR FAMILY REGULATORY PROTEIN"/>
    <property type="match status" value="1"/>
</dbReference>
<dbReference type="InterPro" id="IPR009061">
    <property type="entry name" value="DNA-bd_dom_put_sf"/>
</dbReference>